<dbReference type="SUPFAM" id="SSF53756">
    <property type="entry name" value="UDP-Glycosyltransferase/glycogen phosphorylase"/>
    <property type="match status" value="1"/>
</dbReference>
<name>A0A318UP41_9SPHI</name>
<keyword evidence="2" id="KW-1185">Reference proteome</keyword>
<dbReference type="PANTHER" id="PTHR45947">
    <property type="entry name" value="SULFOQUINOVOSYL TRANSFERASE SQD2"/>
    <property type="match status" value="1"/>
</dbReference>
<organism evidence="1 2">
    <name type="scientific">Pedobacter nutrimenti</name>
    <dbReference type="NCBI Taxonomy" id="1241337"/>
    <lineage>
        <taxon>Bacteria</taxon>
        <taxon>Pseudomonadati</taxon>
        <taxon>Bacteroidota</taxon>
        <taxon>Sphingobacteriia</taxon>
        <taxon>Sphingobacteriales</taxon>
        <taxon>Sphingobacteriaceae</taxon>
        <taxon>Pedobacter</taxon>
    </lineage>
</organism>
<proteinExistence type="predicted"/>
<dbReference type="PANTHER" id="PTHR45947:SF3">
    <property type="entry name" value="SULFOQUINOVOSYL TRANSFERASE SQD2"/>
    <property type="match status" value="1"/>
</dbReference>
<dbReference type="EMBL" id="QKLU01000001">
    <property type="protein sequence ID" value="PYF76868.1"/>
    <property type="molecule type" value="Genomic_DNA"/>
</dbReference>
<comment type="caution">
    <text evidence="1">The sequence shown here is derived from an EMBL/GenBank/DDBJ whole genome shotgun (WGS) entry which is preliminary data.</text>
</comment>
<dbReference type="Gene3D" id="3.40.50.2000">
    <property type="entry name" value="Glycogen Phosphorylase B"/>
    <property type="match status" value="1"/>
</dbReference>
<evidence type="ECO:0000313" key="2">
    <source>
        <dbReference type="Proteomes" id="UP000248198"/>
    </source>
</evidence>
<dbReference type="GO" id="GO:0016757">
    <property type="term" value="F:glycosyltransferase activity"/>
    <property type="evidence" value="ECO:0007669"/>
    <property type="project" value="TreeGrafter"/>
</dbReference>
<dbReference type="Pfam" id="PF13692">
    <property type="entry name" value="Glyco_trans_1_4"/>
    <property type="match status" value="1"/>
</dbReference>
<keyword evidence="1" id="KW-0808">Transferase</keyword>
<dbReference type="Gene3D" id="3.40.50.11010">
    <property type="match status" value="1"/>
</dbReference>
<reference evidence="1 2" key="1">
    <citation type="submission" date="2018-06" db="EMBL/GenBank/DDBJ databases">
        <title>Genomic Encyclopedia of Archaeal and Bacterial Type Strains, Phase II (KMG-II): from individual species to whole genera.</title>
        <authorList>
            <person name="Goeker M."/>
        </authorList>
    </citation>
    <scope>NUCLEOTIDE SEQUENCE [LARGE SCALE GENOMIC DNA]</scope>
    <source>
        <strain evidence="1 2">DSM 27372</strain>
    </source>
</reference>
<dbReference type="Proteomes" id="UP000248198">
    <property type="component" value="Unassembled WGS sequence"/>
</dbReference>
<evidence type="ECO:0000313" key="1">
    <source>
        <dbReference type="EMBL" id="PYF76868.1"/>
    </source>
</evidence>
<dbReference type="InterPro" id="IPR050194">
    <property type="entry name" value="Glycosyltransferase_grp1"/>
</dbReference>
<protein>
    <submittedName>
        <fullName evidence="1">Glycosyltransferase involved in cell wall biosynthesis</fullName>
    </submittedName>
</protein>
<dbReference type="AlphaFoldDB" id="A0A318UP41"/>
<gene>
    <name evidence="1" type="ORF">B0O44_101343</name>
</gene>
<sequence>MDKMKKMNFIIIGQQPWDTEIGSNCKDIALELSKHHQVLYVNSPLDRATLVQHRKDQSTKVRLEVVKGERDGLIQIQDNLWNYYPDCIVESINWLRVDFVFDVINKINNKKFYHSILKAVSRLGFKDYVLFNDNEIIKCFFINELLQPELSVYYSRDYILATPYWKKHGVRLEPLMIAKYDLCLANSEYLTDYCRQYNSNAFFVGQGCDLKAFQTETRPERPLEYHNVNGPVIGYVGALQSIRLDVALIEYIAESRPEWTIVLVGPQDEKFQASKLHQLKNVLFTGLKPQKDLFKYINSFDVCINPQLVNELTIGNYPRKIDEYLAAGKPVVATKTRAMDLFKDYTYLAERKEDYLELIKLALIQDTEELSRERKAFAESHTWENSVKSIYEQIARSLKERAQ</sequence>
<accession>A0A318UP41</accession>